<proteinExistence type="predicted"/>
<dbReference type="InterPro" id="IPR000719">
    <property type="entry name" value="Prot_kinase_dom"/>
</dbReference>
<dbReference type="PANTHER" id="PTHR24351">
    <property type="entry name" value="RIBOSOMAL PROTEIN S6 KINASE"/>
    <property type="match status" value="1"/>
</dbReference>
<dbReference type="GeneID" id="100899230"/>
<evidence type="ECO:0000256" key="1">
    <source>
        <dbReference type="ARBA" id="ARBA00022527"/>
    </source>
</evidence>
<dbReference type="AlphaFoldDB" id="A0AAJ6QWJ0"/>
<name>A0AAJ6QWJ0_9ACAR</name>
<dbReference type="RefSeq" id="XP_003746184.1">
    <property type="nucleotide sequence ID" value="XM_003746136.1"/>
</dbReference>
<keyword evidence="3" id="KW-0547">Nucleotide-binding</keyword>
<keyword evidence="4" id="KW-0418">Kinase</keyword>
<evidence type="ECO:0000256" key="4">
    <source>
        <dbReference type="ARBA" id="ARBA00022777"/>
    </source>
</evidence>
<keyword evidence="7" id="KW-1185">Reference proteome</keyword>
<evidence type="ECO:0000313" key="8">
    <source>
        <dbReference type="RefSeq" id="XP_003746184.1"/>
    </source>
</evidence>
<keyword evidence="2" id="KW-0808">Transferase</keyword>
<dbReference type="Gene3D" id="1.10.510.10">
    <property type="entry name" value="Transferase(Phosphotransferase) domain 1"/>
    <property type="match status" value="2"/>
</dbReference>
<dbReference type="PROSITE" id="PS50011">
    <property type="entry name" value="PROTEIN_KINASE_DOM"/>
    <property type="match status" value="1"/>
</dbReference>
<evidence type="ECO:0000256" key="5">
    <source>
        <dbReference type="ARBA" id="ARBA00022840"/>
    </source>
</evidence>
<keyword evidence="5" id="KW-0067">ATP-binding</keyword>
<gene>
    <name evidence="8" type="primary">LOC100899230</name>
</gene>
<dbReference type="GO" id="GO:0005524">
    <property type="term" value="F:ATP binding"/>
    <property type="evidence" value="ECO:0007669"/>
    <property type="project" value="UniProtKB-KW"/>
</dbReference>
<accession>A0AAJ6QWJ0</accession>
<dbReference type="Proteomes" id="UP000694867">
    <property type="component" value="Unplaced"/>
</dbReference>
<dbReference type="Pfam" id="PF00069">
    <property type="entry name" value="Pkinase"/>
    <property type="match status" value="1"/>
</dbReference>
<dbReference type="Gene3D" id="3.30.200.20">
    <property type="entry name" value="Phosphorylase Kinase, domain 1"/>
    <property type="match status" value="1"/>
</dbReference>
<organism evidence="7 8">
    <name type="scientific">Galendromus occidentalis</name>
    <name type="common">western predatory mite</name>
    <dbReference type="NCBI Taxonomy" id="34638"/>
    <lineage>
        <taxon>Eukaryota</taxon>
        <taxon>Metazoa</taxon>
        <taxon>Ecdysozoa</taxon>
        <taxon>Arthropoda</taxon>
        <taxon>Chelicerata</taxon>
        <taxon>Arachnida</taxon>
        <taxon>Acari</taxon>
        <taxon>Parasitiformes</taxon>
        <taxon>Mesostigmata</taxon>
        <taxon>Gamasina</taxon>
        <taxon>Phytoseioidea</taxon>
        <taxon>Phytoseiidae</taxon>
        <taxon>Typhlodrominae</taxon>
        <taxon>Galendromus</taxon>
    </lineage>
</organism>
<evidence type="ECO:0000259" key="6">
    <source>
        <dbReference type="PROSITE" id="PS50011"/>
    </source>
</evidence>
<dbReference type="SUPFAM" id="SSF56112">
    <property type="entry name" value="Protein kinase-like (PK-like)"/>
    <property type="match status" value="1"/>
</dbReference>
<dbReference type="KEGG" id="goe:100899230"/>
<sequence>MHRNGRIFAMKDQRCAAVDDRAVKERRISHALDSPFLVKTYYAFEKDLSYYTIMDYAEWGSLKEHAQTIRDFKSEELLKLISAQVVLALEYMHACFCVHMDLKLNDILLFCDGYVKVGDFGVAQALGDVIFDFAGKRGNIDQQTSRTLIAQKVAMDWWALGSLINELLPDSGGLPAGHYPKPAGNDVTDLLRKLHEASILERIGVMKGGSKDVKDHAWFKDVDFMEVYQKKIPMREKLPPNLERRDLIRTAKFTSNFPTTDYFEI</sequence>
<dbReference type="InterPro" id="IPR011009">
    <property type="entry name" value="Kinase-like_dom_sf"/>
</dbReference>
<evidence type="ECO:0000313" key="7">
    <source>
        <dbReference type="Proteomes" id="UP000694867"/>
    </source>
</evidence>
<evidence type="ECO:0000256" key="2">
    <source>
        <dbReference type="ARBA" id="ARBA00022679"/>
    </source>
</evidence>
<dbReference type="GO" id="GO:0004674">
    <property type="term" value="F:protein serine/threonine kinase activity"/>
    <property type="evidence" value="ECO:0007669"/>
    <property type="project" value="UniProtKB-KW"/>
</dbReference>
<protein>
    <submittedName>
        <fullName evidence="8">cAMP-dependent protein kinase catalytic subunit alpha-like</fullName>
    </submittedName>
</protein>
<reference evidence="8" key="1">
    <citation type="submission" date="2025-08" db="UniProtKB">
        <authorList>
            <consortium name="RefSeq"/>
        </authorList>
    </citation>
    <scope>IDENTIFICATION</scope>
</reference>
<keyword evidence="1" id="KW-0723">Serine/threonine-protein kinase</keyword>
<evidence type="ECO:0000256" key="3">
    <source>
        <dbReference type="ARBA" id="ARBA00022741"/>
    </source>
</evidence>
<feature type="domain" description="Protein kinase" evidence="6">
    <location>
        <begin position="1"/>
        <end position="265"/>
    </location>
</feature>